<dbReference type="InterPro" id="IPR022365">
    <property type="entry name" value="Clathrin_H-chain_propeller_rpt"/>
</dbReference>
<dbReference type="InterPro" id="IPR016025">
    <property type="entry name" value="Clathrin_H-chain_N"/>
</dbReference>
<dbReference type="InterPro" id="IPR016024">
    <property type="entry name" value="ARM-type_fold"/>
</dbReference>
<keyword evidence="7" id="KW-0968">Cytoplasmic vesicle</keyword>
<dbReference type="FunFam" id="1.25.40.10:FF:000005">
    <property type="entry name" value="Clathrin heavy chain"/>
    <property type="match status" value="1"/>
</dbReference>
<dbReference type="Gene3D" id="2.130.10.110">
    <property type="entry name" value="Clathrin heavy-chain terminal domain"/>
    <property type="match status" value="1"/>
</dbReference>
<dbReference type="Pfam" id="PF01394">
    <property type="entry name" value="Clathrin_propel"/>
    <property type="match status" value="2"/>
</dbReference>
<dbReference type="GO" id="GO:0030130">
    <property type="term" value="C:clathrin coat of trans-Golgi network vesicle"/>
    <property type="evidence" value="ECO:0007669"/>
    <property type="project" value="InterPro"/>
</dbReference>
<dbReference type="InterPro" id="IPR015348">
    <property type="entry name" value="Clathrin_H-chain_linker_core"/>
</dbReference>
<dbReference type="GO" id="GO:0032051">
    <property type="term" value="F:clathrin light chain binding"/>
    <property type="evidence" value="ECO:0007669"/>
    <property type="project" value="InterPro"/>
</dbReference>
<proteinExistence type="inferred from homology"/>
<protein>
    <submittedName>
        <fullName evidence="11">Clathrin-link domain-containing protein</fullName>
    </submittedName>
</protein>
<dbReference type="Proteomes" id="UP000095280">
    <property type="component" value="Unplaced"/>
</dbReference>
<name>A0A1I8IK67_9PLAT</name>
<evidence type="ECO:0000256" key="6">
    <source>
        <dbReference type="ARBA" id="ARBA00023176"/>
    </source>
</evidence>
<dbReference type="InterPro" id="IPR000547">
    <property type="entry name" value="Clathrin_H-chain/VPS_repeat"/>
</dbReference>
<evidence type="ECO:0000256" key="8">
    <source>
        <dbReference type="PROSITE-ProRule" id="PRU01006"/>
    </source>
</evidence>
<dbReference type="Pfam" id="PF00637">
    <property type="entry name" value="Clathrin"/>
    <property type="match status" value="4"/>
</dbReference>
<dbReference type="Pfam" id="PF09268">
    <property type="entry name" value="Clathrin-link"/>
    <property type="match status" value="1"/>
</dbReference>
<dbReference type="GO" id="GO:0005198">
    <property type="term" value="F:structural molecule activity"/>
    <property type="evidence" value="ECO:0007669"/>
    <property type="project" value="InterPro"/>
</dbReference>
<dbReference type="GO" id="GO:0030132">
    <property type="term" value="C:clathrin coat of coated pit"/>
    <property type="evidence" value="ECO:0007669"/>
    <property type="project" value="InterPro"/>
</dbReference>
<dbReference type="SMART" id="SM00299">
    <property type="entry name" value="CLH"/>
    <property type="match status" value="4"/>
</dbReference>
<comment type="subcellular location">
    <subcellularLocation>
        <location evidence="1">Cytoplasmic vesicle membrane</location>
        <topology evidence="1">Peripheral membrane protein</topology>
        <orientation evidence="1">Cytoplasmic side</orientation>
    </subcellularLocation>
    <subcellularLocation>
        <location evidence="2">Membrane</location>
        <location evidence="2">Coated pit</location>
        <topology evidence="2">Peripheral membrane protein</topology>
        <orientation evidence="2">Cytoplasmic side</orientation>
    </subcellularLocation>
</comment>
<dbReference type="SUPFAM" id="SSF50989">
    <property type="entry name" value="Clathrin heavy-chain terminal domain"/>
    <property type="match status" value="1"/>
</dbReference>
<dbReference type="PIRSF" id="PIRSF002290">
    <property type="entry name" value="Clathrin_H_chain"/>
    <property type="match status" value="1"/>
</dbReference>
<keyword evidence="6" id="KW-0168">Coated pit</keyword>
<dbReference type="FunFam" id="2.130.10.110:FF:000003">
    <property type="entry name" value="Clathrin heavy chain"/>
    <property type="match status" value="1"/>
</dbReference>
<evidence type="ECO:0000259" key="9">
    <source>
        <dbReference type="Pfam" id="PF09268"/>
    </source>
</evidence>
<comment type="similarity">
    <text evidence="3">Belongs to the clathrin heavy chain family.</text>
</comment>
<keyword evidence="5" id="KW-0472">Membrane</keyword>
<evidence type="ECO:0000313" key="11">
    <source>
        <dbReference type="WBParaSite" id="maker-uti_cns_0013397-snap-gene-0.3-mRNA-1"/>
    </source>
</evidence>
<dbReference type="GO" id="GO:0006898">
    <property type="term" value="P:receptor-mediated endocytosis"/>
    <property type="evidence" value="ECO:0007669"/>
    <property type="project" value="TreeGrafter"/>
</dbReference>
<dbReference type="GO" id="GO:0071439">
    <property type="term" value="C:clathrin complex"/>
    <property type="evidence" value="ECO:0007669"/>
    <property type="project" value="InterPro"/>
</dbReference>
<dbReference type="Gene3D" id="1.25.40.10">
    <property type="entry name" value="Tetratricopeptide repeat domain"/>
    <property type="match status" value="1"/>
</dbReference>
<keyword evidence="10" id="KW-1185">Reference proteome</keyword>
<dbReference type="Pfam" id="PF13838">
    <property type="entry name" value="Clathrin_H_link"/>
    <property type="match status" value="1"/>
</dbReference>
<evidence type="ECO:0000313" key="10">
    <source>
        <dbReference type="Proteomes" id="UP000095280"/>
    </source>
</evidence>
<sequence>MAEQNDNNDSHNVIPISFQEHFQLTDIGVSQASIGFATLTMESDKYICARETVNDAVQLTIIDVADYKNPIRKPIAADSAIMCPTSQTIALRAGRNLQLYNLEKKQKLKAHVMDEDVIFWKWASPVVIGIVTERCVLHWRLDNDSGPVKVFDRHSSLAGCQIINYKCDSTEKWLVLVGIAAQQGRVVGAMQLYSVDRRVSQPLEGHAAAFARLKPSTNQASQVNVFCFSVRSGGAGGKLHAIEVGQLGSVAAPYGKKQSDLFFPAEIEADFPVAMQTSDRLGLAYVVTKFGYIHVYDLETATSIYLNRISDETIFVTAPYELTGGIIGVNRKGQVLSVSIDEDNLVPHVLTVMRNDQLALALAARCDLPGAGELFAKKFQDFLDAKSYIEAARVAAAAPRGSLRTPETIRLFQEQPAPAAGQASPLLQYFSVLLDLGRLNKVESLELCRPVLQQGRKQLAEKWLKEDKLECSEELGDLARPVDLLLALSIYVRSNSAEKAIDCFAEAGQYQKIPLYAKKVACSPNYPALLRKLCKQNPEHALQLSLLLLQEAEPPIELSDAMDILMEHKLLKECTSLALNVLKPNRPEDARLQTKILEININEAPQVADAILSSGMFTHYDRQRVANLCEKVGLVQRALEHFTDMYDIRRAIGSGQGLSPEWLLQYFGTLSPSDSMDCLKAMLAGNLRQNLQICAQIAAKIDLPVLEYLTKLHFISSRPPDIHEQLGTVQLIDLFESFKSHDGVLYYLAGVLGSSSDPEVHFRYIQAACRAGQTQELERVVRESASYEPERVKNFLKDAGLADQLPLLIVCDRFDFISDLVLHLYRQPQLHKYLEIFVQKVNPARLPEVVAALLELDCPEDTVRQLVSLAGTDFSVEALVEAAESRNRLRLLQSWLEARSANGDTQAAVHNALAKIYIDTNTGAERFLRDNQHYDSKVVGRYTEKRNPNLAVLAYERGGCADDLIRVCQENSFYKTLARFLVRRKDEALWTSVLREPSDHRRQLIDQVVQTALGETTDAEEISATVRAFMLAELPNHLLELLEKIVLDSSAFSEHRNLQNLLILTAIKADKARVMDYVTKLDNFDGPQVANLAIAGQLYEEAFAIFVKFRSNLDAAKVLIDH</sequence>
<feature type="repeat" description="CHCR" evidence="8">
    <location>
        <begin position="549"/>
        <end position="695"/>
    </location>
</feature>
<dbReference type="AlphaFoldDB" id="A0A1I8IK67"/>
<accession>A0A1I8IK67</accession>
<evidence type="ECO:0000256" key="1">
    <source>
        <dbReference type="ARBA" id="ARBA00004180"/>
    </source>
</evidence>
<dbReference type="InterPro" id="IPR016341">
    <property type="entry name" value="Clathrin_heavy_chain"/>
</dbReference>
<evidence type="ECO:0000256" key="5">
    <source>
        <dbReference type="ARBA" id="ARBA00023136"/>
    </source>
</evidence>
<dbReference type="PROSITE" id="PS50236">
    <property type="entry name" value="CHCR"/>
    <property type="match status" value="4"/>
</dbReference>
<feature type="repeat" description="CHCR" evidence="8">
    <location>
        <begin position="1013"/>
        <end position="1122"/>
    </location>
</feature>
<dbReference type="SUPFAM" id="SSF48371">
    <property type="entry name" value="ARM repeat"/>
    <property type="match status" value="3"/>
</dbReference>
<reference evidence="11" key="1">
    <citation type="submission" date="2016-11" db="UniProtKB">
        <authorList>
            <consortium name="WormBaseParasite"/>
        </authorList>
    </citation>
    <scope>IDENTIFICATION</scope>
</reference>
<dbReference type="PANTHER" id="PTHR10292:SF1">
    <property type="entry name" value="CLATHRIN HEAVY CHAIN"/>
    <property type="match status" value="1"/>
</dbReference>
<organism evidence="10 11">
    <name type="scientific">Macrostomum lignano</name>
    <dbReference type="NCBI Taxonomy" id="282301"/>
    <lineage>
        <taxon>Eukaryota</taxon>
        <taxon>Metazoa</taxon>
        <taxon>Spiralia</taxon>
        <taxon>Lophotrochozoa</taxon>
        <taxon>Platyhelminthes</taxon>
        <taxon>Rhabditophora</taxon>
        <taxon>Macrostomorpha</taxon>
        <taxon>Macrostomida</taxon>
        <taxon>Macrostomidae</taxon>
        <taxon>Macrostomum</taxon>
    </lineage>
</organism>
<evidence type="ECO:0000256" key="2">
    <source>
        <dbReference type="ARBA" id="ARBA00004277"/>
    </source>
</evidence>
<dbReference type="GO" id="GO:0006886">
    <property type="term" value="P:intracellular protein transport"/>
    <property type="evidence" value="ECO:0007669"/>
    <property type="project" value="UniProtKB-UniRule"/>
</dbReference>
<evidence type="ECO:0000256" key="3">
    <source>
        <dbReference type="ARBA" id="ARBA00009535"/>
    </source>
</evidence>
<dbReference type="InterPro" id="IPR011990">
    <property type="entry name" value="TPR-like_helical_dom_sf"/>
</dbReference>
<evidence type="ECO:0000256" key="7">
    <source>
        <dbReference type="ARBA" id="ARBA00023329"/>
    </source>
</evidence>
<dbReference type="WBParaSite" id="maker-uti_cns_0013397-snap-gene-0.3-mRNA-1">
    <property type="protein sequence ID" value="maker-uti_cns_0013397-snap-gene-0.3-mRNA-1"/>
    <property type="gene ID" value="maker-uti_cns_0013397-snap-gene-0.3"/>
</dbReference>
<feature type="repeat" description="CHCR" evidence="8">
    <location>
        <begin position="719"/>
        <end position="862"/>
    </location>
</feature>
<keyword evidence="4" id="KW-0677">Repeat</keyword>
<feature type="domain" description="Clathrin heavy chain linker core motif" evidence="9">
    <location>
        <begin position="342"/>
        <end position="365"/>
    </location>
</feature>
<feature type="repeat" description="CHCR" evidence="8">
    <location>
        <begin position="867"/>
        <end position="1006"/>
    </location>
</feature>
<dbReference type="InterPro" id="IPR055358">
    <property type="entry name" value="CHCR"/>
</dbReference>
<dbReference type="PANTHER" id="PTHR10292">
    <property type="entry name" value="CLATHRIN HEAVY CHAIN RELATED"/>
    <property type="match status" value="1"/>
</dbReference>
<evidence type="ECO:0000256" key="4">
    <source>
        <dbReference type="ARBA" id="ARBA00022737"/>
    </source>
</evidence>